<dbReference type="OrthoDB" id="3387956at2"/>
<dbReference type="InterPro" id="IPR000551">
    <property type="entry name" value="MerR-type_HTH_dom"/>
</dbReference>
<dbReference type="EMBL" id="MOMC01000037">
    <property type="protein sequence ID" value="ONH28788.1"/>
    <property type="molecule type" value="Genomic_DNA"/>
</dbReference>
<evidence type="ECO:0000256" key="2">
    <source>
        <dbReference type="SAM" id="MobiDB-lite"/>
    </source>
</evidence>
<dbReference type="PANTHER" id="PTHR30204">
    <property type="entry name" value="REDOX-CYCLING DRUG-SENSING TRANSCRIPTIONAL ACTIVATOR SOXR"/>
    <property type="match status" value="1"/>
</dbReference>
<evidence type="ECO:0000313" key="4">
    <source>
        <dbReference type="EMBL" id="ONH28788.1"/>
    </source>
</evidence>
<dbReference type="Gene3D" id="1.10.1660.10">
    <property type="match status" value="1"/>
</dbReference>
<evidence type="ECO:0000256" key="1">
    <source>
        <dbReference type="ARBA" id="ARBA00023125"/>
    </source>
</evidence>
<dbReference type="SMART" id="SM00422">
    <property type="entry name" value="HTH_MERR"/>
    <property type="match status" value="1"/>
</dbReference>
<dbReference type="PROSITE" id="PS50937">
    <property type="entry name" value="HTH_MERR_2"/>
    <property type="match status" value="1"/>
</dbReference>
<dbReference type="PANTHER" id="PTHR30204:SF93">
    <property type="entry name" value="HTH MERR-TYPE DOMAIN-CONTAINING PROTEIN"/>
    <property type="match status" value="1"/>
</dbReference>
<feature type="compositionally biased region" description="Pro residues" evidence="2">
    <location>
        <begin position="106"/>
        <end position="116"/>
    </location>
</feature>
<accession>A0A1V2I8S2</accession>
<evidence type="ECO:0000259" key="3">
    <source>
        <dbReference type="PROSITE" id="PS50937"/>
    </source>
</evidence>
<dbReference type="Proteomes" id="UP000188929">
    <property type="component" value="Unassembled WGS sequence"/>
</dbReference>
<dbReference type="GO" id="GO:0003677">
    <property type="term" value="F:DNA binding"/>
    <property type="evidence" value="ECO:0007669"/>
    <property type="project" value="UniProtKB-KW"/>
</dbReference>
<proteinExistence type="predicted"/>
<dbReference type="GO" id="GO:0003700">
    <property type="term" value="F:DNA-binding transcription factor activity"/>
    <property type="evidence" value="ECO:0007669"/>
    <property type="project" value="InterPro"/>
</dbReference>
<keyword evidence="5" id="KW-1185">Reference proteome</keyword>
<organism evidence="4 5">
    <name type="scientific">Pseudofrankia asymbiotica</name>
    <dbReference type="NCBI Taxonomy" id="1834516"/>
    <lineage>
        <taxon>Bacteria</taxon>
        <taxon>Bacillati</taxon>
        <taxon>Actinomycetota</taxon>
        <taxon>Actinomycetes</taxon>
        <taxon>Frankiales</taxon>
        <taxon>Frankiaceae</taxon>
        <taxon>Pseudofrankia</taxon>
    </lineage>
</organism>
<comment type="caution">
    <text evidence="4">The sequence shown here is derived from an EMBL/GenBank/DDBJ whole genome shotgun (WGS) entry which is preliminary data.</text>
</comment>
<name>A0A1V2I8S2_9ACTN</name>
<dbReference type="Pfam" id="PF13411">
    <property type="entry name" value="MerR_1"/>
    <property type="match status" value="1"/>
</dbReference>
<evidence type="ECO:0000313" key="5">
    <source>
        <dbReference type="Proteomes" id="UP000188929"/>
    </source>
</evidence>
<sequence length="116" mass="12572">MTRHGRIDDTGYPAYSMGAAADLIGVEPTFLRALGQEGLLTPHRSDGGHRRYSRADLDLAVRAREIVDEGLTVGAACRIVLLEYQLAQTRAELAALRHRGERPGRAAPPRPASDQG</sequence>
<dbReference type="STRING" id="1834516.BL253_18250"/>
<dbReference type="InterPro" id="IPR009061">
    <property type="entry name" value="DNA-bd_dom_put_sf"/>
</dbReference>
<dbReference type="InterPro" id="IPR047057">
    <property type="entry name" value="MerR_fam"/>
</dbReference>
<feature type="region of interest" description="Disordered" evidence="2">
    <location>
        <begin position="97"/>
        <end position="116"/>
    </location>
</feature>
<feature type="domain" description="HTH merR-type" evidence="3">
    <location>
        <begin position="14"/>
        <end position="82"/>
    </location>
</feature>
<dbReference type="AlphaFoldDB" id="A0A1V2I8S2"/>
<gene>
    <name evidence="4" type="ORF">BL253_18250</name>
</gene>
<keyword evidence="1" id="KW-0238">DNA-binding</keyword>
<protein>
    <recommendedName>
        <fullName evidence="3">HTH merR-type domain-containing protein</fullName>
    </recommendedName>
</protein>
<dbReference type="RefSeq" id="WP_076818377.1">
    <property type="nucleotide sequence ID" value="NZ_MOMC01000037.1"/>
</dbReference>
<reference evidence="5" key="1">
    <citation type="submission" date="2016-10" db="EMBL/GenBank/DDBJ databases">
        <title>Frankia sp. NRRL B-16386 Genome sequencing.</title>
        <authorList>
            <person name="Ghodhbane-Gtari F."/>
            <person name="Swanson E."/>
            <person name="Gueddou A."/>
            <person name="Hezbri K."/>
            <person name="Ktari K."/>
            <person name="Nouioui I."/>
            <person name="Morris K."/>
            <person name="Simpson S."/>
            <person name="Abebe-Akele F."/>
            <person name="Thomas K."/>
            <person name="Gtari M."/>
            <person name="Tisa L.S."/>
        </authorList>
    </citation>
    <scope>NUCLEOTIDE SEQUENCE [LARGE SCALE GENOMIC DNA]</scope>
    <source>
        <strain evidence="5">NRRL B-16386</strain>
    </source>
</reference>
<dbReference type="SUPFAM" id="SSF46955">
    <property type="entry name" value="Putative DNA-binding domain"/>
    <property type="match status" value="1"/>
</dbReference>